<evidence type="ECO:0000259" key="1">
    <source>
        <dbReference type="Pfam" id="PF03551"/>
    </source>
</evidence>
<dbReference type="RefSeq" id="WP_257743181.1">
    <property type="nucleotide sequence ID" value="NZ_CP096115.1"/>
</dbReference>
<evidence type="ECO:0000313" key="3">
    <source>
        <dbReference type="Proteomes" id="UP001060368"/>
    </source>
</evidence>
<feature type="domain" description="Transcription regulator PadR N-terminal" evidence="1">
    <location>
        <begin position="213"/>
        <end position="275"/>
    </location>
</feature>
<name>A0A9E7PQC5_9EURY</name>
<dbReference type="EMBL" id="CP096115">
    <property type="protein sequence ID" value="UUX93041.1"/>
    <property type="molecule type" value="Genomic_DNA"/>
</dbReference>
<dbReference type="Pfam" id="PF03551">
    <property type="entry name" value="PadR"/>
    <property type="match status" value="1"/>
</dbReference>
<evidence type="ECO:0000313" key="2">
    <source>
        <dbReference type="EMBL" id="UUX93041.1"/>
    </source>
</evidence>
<dbReference type="InterPro" id="IPR005149">
    <property type="entry name" value="Tscrpt_reg_PadR_N"/>
</dbReference>
<dbReference type="InterPro" id="IPR036390">
    <property type="entry name" value="WH_DNA-bd_sf"/>
</dbReference>
<proteinExistence type="predicted"/>
<organism evidence="2 3">
    <name type="scientific">Methanoplanus endosymbiosus</name>
    <dbReference type="NCBI Taxonomy" id="33865"/>
    <lineage>
        <taxon>Archaea</taxon>
        <taxon>Methanobacteriati</taxon>
        <taxon>Methanobacteriota</taxon>
        <taxon>Stenosarchaea group</taxon>
        <taxon>Methanomicrobia</taxon>
        <taxon>Methanomicrobiales</taxon>
        <taxon>Methanomicrobiaceae</taxon>
        <taxon>Methanoplanus</taxon>
    </lineage>
</organism>
<protein>
    <submittedName>
        <fullName evidence="2">Helix-turn-helix transcriptional regulator</fullName>
    </submittedName>
</protein>
<dbReference type="InterPro" id="IPR036388">
    <property type="entry name" value="WH-like_DNA-bd_sf"/>
</dbReference>
<dbReference type="Proteomes" id="UP001060368">
    <property type="component" value="Chromosome"/>
</dbReference>
<dbReference type="GeneID" id="74306563"/>
<reference evidence="2" key="1">
    <citation type="submission" date="2022-04" db="EMBL/GenBank/DDBJ databases">
        <title>Complete genome of Methanoplanus endosymbiosus DSM 3599.</title>
        <authorList>
            <person name="Chen S.-C."/>
            <person name="You Y.-T."/>
            <person name="Zhou Y.-Z."/>
            <person name="Lai M.-C."/>
        </authorList>
    </citation>
    <scope>NUCLEOTIDE SEQUENCE</scope>
    <source>
        <strain evidence="2">DSM 3599</strain>
    </source>
</reference>
<dbReference type="Gene3D" id="1.10.10.10">
    <property type="entry name" value="Winged helix-like DNA-binding domain superfamily/Winged helix DNA-binding domain"/>
    <property type="match status" value="1"/>
</dbReference>
<keyword evidence="3" id="KW-1185">Reference proteome</keyword>
<gene>
    <name evidence="2" type="ORF">L6E24_02670</name>
</gene>
<sequence>MRENVNQKLNKKIILLNDFFSEDILYFYGDSADKYSIFTSGLEHGLTNSELCLYGFYHTQILTRFNEDIQQRRMEIFELRNGIDNLIESIEKCCDRIYKSNSLMAFRFLFDFSKVKEIENIILLKNIIHEKKEQSFPISGIYAFNIKSLKASEISRISKEIPRVIMETNDEHLISFPIGRNNPGDSENLMNMVDQNIVEDVIRKSLDTVIISLLNRPMSGLDIIREIQTRFGVIIPMTRVYSYLLELEYEDVLSTHKSGNKKIYTPTKTGKITLDKRREDTAKVYAHILNGG</sequence>
<dbReference type="SUPFAM" id="SSF46785">
    <property type="entry name" value="Winged helix' DNA-binding domain"/>
    <property type="match status" value="1"/>
</dbReference>
<dbReference type="AlphaFoldDB" id="A0A9E7PQC5"/>
<accession>A0A9E7PQC5</accession>
<dbReference type="KEGG" id="mend:L6E24_02670"/>